<dbReference type="Proteomes" id="UP001152798">
    <property type="component" value="Chromosome 3"/>
</dbReference>
<feature type="chain" id="PRO_5040346177" description="Neuropeptide" evidence="1">
    <location>
        <begin position="29"/>
        <end position="131"/>
    </location>
</feature>
<feature type="signal peptide" evidence="1">
    <location>
        <begin position="1"/>
        <end position="28"/>
    </location>
</feature>
<sequence>MTLGTTASLVNGIMLPFTSLLFGDLTSAFVSQEKYAKDPRYLNNTALSYENMFARYQPLPALEESYGNRRIVDNQLQNQFDLNGLNKRKFHSILLPSRRRPGMNYQLKVLRSYTNGFWTTKASESRTPYVK</sequence>
<gene>
    <name evidence="2" type="ORF">NEZAVI_LOCUS5457</name>
</gene>
<organism evidence="2 3">
    <name type="scientific">Nezara viridula</name>
    <name type="common">Southern green stink bug</name>
    <name type="synonym">Cimex viridulus</name>
    <dbReference type="NCBI Taxonomy" id="85310"/>
    <lineage>
        <taxon>Eukaryota</taxon>
        <taxon>Metazoa</taxon>
        <taxon>Ecdysozoa</taxon>
        <taxon>Arthropoda</taxon>
        <taxon>Hexapoda</taxon>
        <taxon>Insecta</taxon>
        <taxon>Pterygota</taxon>
        <taxon>Neoptera</taxon>
        <taxon>Paraneoptera</taxon>
        <taxon>Hemiptera</taxon>
        <taxon>Heteroptera</taxon>
        <taxon>Panheteroptera</taxon>
        <taxon>Pentatomomorpha</taxon>
        <taxon>Pentatomoidea</taxon>
        <taxon>Pentatomidae</taxon>
        <taxon>Pentatominae</taxon>
        <taxon>Nezara</taxon>
    </lineage>
</organism>
<accession>A0A9P0EBH0</accession>
<proteinExistence type="predicted"/>
<keyword evidence="3" id="KW-1185">Reference proteome</keyword>
<evidence type="ECO:0000256" key="1">
    <source>
        <dbReference type="SAM" id="SignalP"/>
    </source>
</evidence>
<evidence type="ECO:0000313" key="2">
    <source>
        <dbReference type="EMBL" id="CAH1395126.1"/>
    </source>
</evidence>
<protein>
    <recommendedName>
        <fullName evidence="4">Neuropeptide</fullName>
    </recommendedName>
</protein>
<name>A0A9P0EBH0_NEZVI</name>
<evidence type="ECO:0000313" key="3">
    <source>
        <dbReference type="Proteomes" id="UP001152798"/>
    </source>
</evidence>
<evidence type="ECO:0008006" key="4">
    <source>
        <dbReference type="Google" id="ProtNLM"/>
    </source>
</evidence>
<dbReference type="EMBL" id="OV725079">
    <property type="protein sequence ID" value="CAH1395126.1"/>
    <property type="molecule type" value="Genomic_DNA"/>
</dbReference>
<keyword evidence="1" id="KW-0732">Signal</keyword>
<dbReference type="AlphaFoldDB" id="A0A9P0EBH0"/>
<reference evidence="2" key="1">
    <citation type="submission" date="2022-01" db="EMBL/GenBank/DDBJ databases">
        <authorList>
            <person name="King R."/>
        </authorList>
    </citation>
    <scope>NUCLEOTIDE SEQUENCE</scope>
</reference>